<reference evidence="2 3" key="1">
    <citation type="submission" date="2020-12" db="EMBL/GenBank/DDBJ databases">
        <title>Genome sequence of clinical Mycobacterium intracellulare strains.</title>
        <authorList>
            <person name="Tateishi Y."/>
            <person name="Matsumoto S."/>
            <person name="Fukushima Y."/>
            <person name="Nakajima C."/>
            <person name="Suzuki Y."/>
        </authorList>
    </citation>
    <scope>NUCLEOTIDE SEQUENCE [LARGE SCALE GENOMIC DNA]</scope>
    <source>
        <strain evidence="2 3">M018</strain>
    </source>
</reference>
<dbReference type="Proteomes" id="UP000595205">
    <property type="component" value="Chromosome"/>
</dbReference>
<protein>
    <submittedName>
        <fullName evidence="2">Uncharacterized protein</fullName>
    </submittedName>
</protein>
<dbReference type="EMBL" id="AP024255">
    <property type="protein sequence ID" value="BCO97561.1"/>
    <property type="molecule type" value="Genomic_DNA"/>
</dbReference>
<sequence>MDPFAIKAWEVAIASAASRAQRVATQSNPVAIASAAEPGAAGRHPFNLGDPAHPTEPIDPCCLPALGEFTG</sequence>
<gene>
    <name evidence="2" type="ORF">MINTM018_03310</name>
</gene>
<proteinExistence type="predicted"/>
<name>A0A7R7RM16_MYCIT</name>
<dbReference type="AlphaFoldDB" id="A0A7R7RM16"/>
<feature type="region of interest" description="Disordered" evidence="1">
    <location>
        <begin position="40"/>
        <end position="59"/>
    </location>
</feature>
<evidence type="ECO:0000313" key="3">
    <source>
        <dbReference type="Proteomes" id="UP000595205"/>
    </source>
</evidence>
<evidence type="ECO:0000313" key="2">
    <source>
        <dbReference type="EMBL" id="BCO97561.1"/>
    </source>
</evidence>
<organism evidence="2 3">
    <name type="scientific">Mycobacterium intracellulare</name>
    <dbReference type="NCBI Taxonomy" id="1767"/>
    <lineage>
        <taxon>Bacteria</taxon>
        <taxon>Bacillati</taxon>
        <taxon>Actinomycetota</taxon>
        <taxon>Actinomycetes</taxon>
        <taxon>Mycobacteriales</taxon>
        <taxon>Mycobacteriaceae</taxon>
        <taxon>Mycobacterium</taxon>
        <taxon>Mycobacterium avium complex (MAC)</taxon>
    </lineage>
</organism>
<accession>A0A7R7RM16</accession>
<evidence type="ECO:0000256" key="1">
    <source>
        <dbReference type="SAM" id="MobiDB-lite"/>
    </source>
</evidence>